<dbReference type="SMART" id="SM00327">
    <property type="entry name" value="VWA"/>
    <property type="match status" value="9"/>
</dbReference>
<evidence type="ECO:0000256" key="3">
    <source>
        <dbReference type="ARBA" id="ARBA00022530"/>
    </source>
</evidence>
<dbReference type="FunFam" id="3.40.50.410:FF:000003">
    <property type="entry name" value="Collagen type VI alpha 3 chain"/>
    <property type="match status" value="1"/>
</dbReference>
<evidence type="ECO:0000256" key="9">
    <source>
        <dbReference type="SAM" id="Coils"/>
    </source>
</evidence>
<dbReference type="CDD" id="cd01472">
    <property type="entry name" value="vWA_collagen"/>
    <property type="match status" value="6"/>
</dbReference>
<evidence type="ECO:0000256" key="5">
    <source>
        <dbReference type="ARBA" id="ARBA00022737"/>
    </source>
</evidence>
<gene>
    <name evidence="12" type="ORF">AAFF_G00308050</name>
</gene>
<evidence type="ECO:0000256" key="10">
    <source>
        <dbReference type="SAM" id="MobiDB-lite"/>
    </source>
</evidence>
<evidence type="ECO:0000313" key="13">
    <source>
        <dbReference type="Proteomes" id="UP001221898"/>
    </source>
</evidence>
<dbReference type="FunFam" id="3.40.50.410:FF:000001">
    <property type="entry name" value="Collagen, type XII, alpha 1"/>
    <property type="match status" value="1"/>
</dbReference>
<comment type="caution">
    <text evidence="12">The sequence shown here is derived from an EMBL/GenBank/DDBJ whole genome shotgun (WGS) entry which is preliminary data.</text>
</comment>
<evidence type="ECO:0000256" key="1">
    <source>
        <dbReference type="ARBA" id="ARBA00004498"/>
    </source>
</evidence>
<feature type="coiled-coil region" evidence="9">
    <location>
        <begin position="257"/>
        <end position="284"/>
    </location>
</feature>
<dbReference type="SUPFAM" id="SSF53300">
    <property type="entry name" value="vWA-like"/>
    <property type="match status" value="9"/>
</dbReference>
<feature type="domain" description="VWFA" evidence="11">
    <location>
        <begin position="676"/>
        <end position="853"/>
    </location>
</feature>
<evidence type="ECO:0000256" key="8">
    <source>
        <dbReference type="ARBA" id="ARBA00023180"/>
    </source>
</evidence>
<dbReference type="PANTHER" id="PTHR24020">
    <property type="entry name" value="COLLAGEN ALPHA"/>
    <property type="match status" value="1"/>
</dbReference>
<dbReference type="PRINTS" id="PR00453">
    <property type="entry name" value="VWFADOMAIN"/>
</dbReference>
<feature type="compositionally biased region" description="Basic and acidic residues" evidence="10">
    <location>
        <begin position="1905"/>
        <end position="1918"/>
    </location>
</feature>
<evidence type="ECO:0000256" key="4">
    <source>
        <dbReference type="ARBA" id="ARBA00022729"/>
    </source>
</evidence>
<keyword evidence="3" id="KW-0272">Extracellular matrix</keyword>
<dbReference type="FunFam" id="3.40.50.410:FF:000004">
    <property type="entry name" value="collagen alpha-6(VI) chain"/>
    <property type="match status" value="6"/>
</dbReference>
<dbReference type="InterPro" id="IPR002035">
    <property type="entry name" value="VWF_A"/>
</dbReference>
<evidence type="ECO:0000313" key="12">
    <source>
        <dbReference type="EMBL" id="KAJ8371487.1"/>
    </source>
</evidence>
<feature type="domain" description="VWFA" evidence="11">
    <location>
        <begin position="82"/>
        <end position="256"/>
    </location>
</feature>
<dbReference type="PANTHER" id="PTHR24020:SF86">
    <property type="entry name" value="COLLAGEN, TYPE VI, ALPHA 4"/>
    <property type="match status" value="1"/>
</dbReference>
<dbReference type="CDD" id="cd01450">
    <property type="entry name" value="vWFA_subfamily_ECM"/>
    <property type="match status" value="1"/>
</dbReference>
<keyword evidence="6" id="KW-0130">Cell adhesion</keyword>
<dbReference type="InterPro" id="IPR036465">
    <property type="entry name" value="vWFA_dom_sf"/>
</dbReference>
<keyword evidence="5" id="KW-0677">Repeat</keyword>
<dbReference type="Pfam" id="PF00092">
    <property type="entry name" value="VWA"/>
    <property type="match status" value="8"/>
</dbReference>
<feature type="domain" description="VWFA" evidence="11">
    <location>
        <begin position="285"/>
        <end position="459"/>
    </location>
</feature>
<keyword evidence="2" id="KW-0964">Secreted</keyword>
<dbReference type="Gene3D" id="3.40.50.410">
    <property type="entry name" value="von Willebrand factor, type A domain"/>
    <property type="match status" value="8"/>
</dbReference>
<accession>A0AAD7R8J2</accession>
<dbReference type="GO" id="GO:0005581">
    <property type="term" value="C:collagen trimer"/>
    <property type="evidence" value="ECO:0007669"/>
    <property type="project" value="UniProtKB-KW"/>
</dbReference>
<keyword evidence="8" id="KW-0325">Glycoprotein</keyword>
<evidence type="ECO:0000256" key="2">
    <source>
        <dbReference type="ARBA" id="ARBA00022525"/>
    </source>
</evidence>
<organism evidence="12 13">
    <name type="scientific">Aldrovandia affinis</name>
    <dbReference type="NCBI Taxonomy" id="143900"/>
    <lineage>
        <taxon>Eukaryota</taxon>
        <taxon>Metazoa</taxon>
        <taxon>Chordata</taxon>
        <taxon>Craniata</taxon>
        <taxon>Vertebrata</taxon>
        <taxon>Euteleostomi</taxon>
        <taxon>Actinopterygii</taxon>
        <taxon>Neopterygii</taxon>
        <taxon>Teleostei</taxon>
        <taxon>Notacanthiformes</taxon>
        <taxon>Halosauridae</taxon>
        <taxon>Aldrovandia</taxon>
    </lineage>
</organism>
<protein>
    <recommendedName>
        <fullName evidence="11">VWFA domain-containing protein</fullName>
    </recommendedName>
</protein>
<dbReference type="EMBL" id="JAINUG010000449">
    <property type="protein sequence ID" value="KAJ8371487.1"/>
    <property type="molecule type" value="Genomic_DNA"/>
</dbReference>
<comment type="subcellular location">
    <subcellularLocation>
        <location evidence="1">Secreted</location>
        <location evidence="1">Extracellular space</location>
        <location evidence="1">Extracellular matrix</location>
    </subcellularLocation>
</comment>
<feature type="domain" description="VWFA" evidence="11">
    <location>
        <begin position="480"/>
        <end position="653"/>
    </location>
</feature>
<keyword evidence="7" id="KW-0176">Collagen</keyword>
<feature type="compositionally biased region" description="Low complexity" evidence="10">
    <location>
        <begin position="1927"/>
        <end position="1941"/>
    </location>
</feature>
<dbReference type="InterPro" id="IPR008160">
    <property type="entry name" value="Collagen"/>
</dbReference>
<dbReference type="GO" id="GO:0007155">
    <property type="term" value="P:cell adhesion"/>
    <property type="evidence" value="ECO:0007669"/>
    <property type="project" value="UniProtKB-KW"/>
</dbReference>
<evidence type="ECO:0000256" key="7">
    <source>
        <dbReference type="ARBA" id="ARBA00023119"/>
    </source>
</evidence>
<keyword evidence="4" id="KW-0732">Signal</keyword>
<reference evidence="12" key="1">
    <citation type="journal article" date="2023" name="Science">
        <title>Genome structures resolve the early diversification of teleost fishes.</title>
        <authorList>
            <person name="Parey E."/>
            <person name="Louis A."/>
            <person name="Montfort J."/>
            <person name="Bouchez O."/>
            <person name="Roques C."/>
            <person name="Iampietro C."/>
            <person name="Lluch J."/>
            <person name="Castinel A."/>
            <person name="Donnadieu C."/>
            <person name="Desvignes T."/>
            <person name="Floi Bucao C."/>
            <person name="Jouanno E."/>
            <person name="Wen M."/>
            <person name="Mejri S."/>
            <person name="Dirks R."/>
            <person name="Jansen H."/>
            <person name="Henkel C."/>
            <person name="Chen W.J."/>
            <person name="Zahm M."/>
            <person name="Cabau C."/>
            <person name="Klopp C."/>
            <person name="Thompson A.W."/>
            <person name="Robinson-Rechavi M."/>
            <person name="Braasch I."/>
            <person name="Lecointre G."/>
            <person name="Bobe J."/>
            <person name="Postlethwait J.H."/>
            <person name="Berthelot C."/>
            <person name="Roest Crollius H."/>
            <person name="Guiguen Y."/>
        </authorList>
    </citation>
    <scope>NUCLEOTIDE SEQUENCE</scope>
    <source>
        <strain evidence="12">NC1722</strain>
    </source>
</reference>
<dbReference type="Pfam" id="PF01391">
    <property type="entry name" value="Collagen"/>
    <property type="match status" value="1"/>
</dbReference>
<evidence type="ECO:0000259" key="11">
    <source>
        <dbReference type="PROSITE" id="PS50234"/>
    </source>
</evidence>
<feature type="domain" description="VWFA" evidence="11">
    <location>
        <begin position="1446"/>
        <end position="1621"/>
    </location>
</feature>
<keyword evidence="13" id="KW-1185">Reference proteome</keyword>
<feature type="compositionally biased region" description="Basic and acidic residues" evidence="10">
    <location>
        <begin position="1968"/>
        <end position="1978"/>
    </location>
</feature>
<dbReference type="Pfam" id="PF13768">
    <property type="entry name" value="VWA_3"/>
    <property type="match status" value="1"/>
</dbReference>
<feature type="domain" description="VWFA" evidence="11">
    <location>
        <begin position="1069"/>
        <end position="1238"/>
    </location>
</feature>
<feature type="domain" description="VWFA" evidence="11">
    <location>
        <begin position="1255"/>
        <end position="1428"/>
    </location>
</feature>
<dbReference type="Proteomes" id="UP001221898">
    <property type="component" value="Unassembled WGS sequence"/>
</dbReference>
<dbReference type="InterPro" id="IPR050525">
    <property type="entry name" value="ECM_Assembly_Org"/>
</dbReference>
<feature type="compositionally biased region" description="Gly residues" evidence="10">
    <location>
        <begin position="1868"/>
        <end position="1877"/>
    </location>
</feature>
<proteinExistence type="predicted"/>
<sequence length="2104" mass="230016">MRSPCHTGKCAAFGAGGGGVAGTPEQNRIRLQIPTRSSERTSTTKSDNMGSTRAFMAALVFLSCFAASGAQRTVCTEEAVADIVFLVDGSWSIGAANFQQVRDFLVSLVDSFDVGPEQVRIGLVQYSTSPVTEFLLNTYSDKQEILRKIQTLPYRGGGTKTGSGLEFMLAQHFVKRAGSRGREGVPQFAVVITDGQSQDSVREQAEMVKRRGITLYAIGIKEAVLEELQEIASDPDDKHVYSVSDFAALQGISQSVIQVLCTTVEEAKRQIAQVSQECRKATVADIVFLVDGSSSIGTDNFQEMRVFLHAFVEGLDIGANKVRVGLAQFSNEPHQEFLLGELMEKRALLERIDGLEYRTGGTYTGKALRFLRSAYFTGAAGSRVDQSVPQIVVVITDGNSADDVQAPARELRRSGVIVFAIGIGTADSAELQLIANSPHERFLVSIDSYQALQRLTETLLKTVCVSVESQIQALAPRFADVFVLVDGTAQSEISQVRNLLLRLFTQLNIGSEAHRVGLAQFGSDTKVEFLLNKYRTKDEVLLHLKNRFRLRPGRERNLGRALEHARTSFFSTAAGSRIAEGFPQFLVVVTAGRSQDEFTRAARSVRAEGVTVISIGLPKTDRNDLQMIASGPYVYQTSSQGIGVIPKDVKSVIESKEAYLGLATGPSDCRSAKMADIVFIVDESASILPQNFQLVRTFIHRIVDGLDVGFKNVRVGIVLYSDSPKAEVYLNSFKEKDDILQFIKILPYRGGGTQTGAALNFTRESVFTKSAGSRQAQGVQQLAIVITDGKSQDEVSNAAALLRRDGVTVYAVGVKDADPKELQQIASHPARKHVFIVDSFAKLGTLEKSLQKLLCYNIIRTAFAAPARTFNLKSGCVQTEEADFYFLIDHSGSIYPRDFQDMKKFILEFLHMFRIGPNQVRVGVVKFADGPTLEFTLTEYTDSRSLESAVDRIVQVGGGTEIGRALTFMGPLFKNAVKSRGEKVPEFLIVITDGKSSDKVEGPAKELRAQGVTIYAIGVRGADEAELLEIAGSPEKKFFVNDFDALKPIKDEIVTDICSEVVCKDMEGDVLFLIDGSGSIEPEDFQKMKNFMVSMVDKSAIGLDKVRLGVLQFSVNQQEEFPLNKFYDKGGMKQAISSMQQLGGGTLTGAALGFASQYFDSLKGGRLNVRQFLIVITDGEAQDEVAQSAEKLRNKGVIIYSIGVLNANNSQLLEISGSQHRVFSERDFDALKYLETQILFKICHPETECKTKTADMIFLVDGSSSILAAEFQSMLKFMTSMVNNTEVGENRVRFGTILYSDTPKTNFTLNQYFTKREVRRAVAALQAPGGSTYTALGLQHSLTYFDAHYGGRAAEKVPQILMVITDGEATDKVALPVWSRAVREKGIKIYGVGVGGADRKELETMTDDPEKVFYVDNYQALEVLYKNLSNVVCRETKPVCDKERADLVILMDGSTSINEEEFKIMKKFMSDLAASFHVSQEHVRIGMAQFSYEPQKEFYLNQHDNIADIKERILALQKLEGGTNIGRALHFIREFFEASAGSRIAQGVSQSLLVITDGDSEDEVEHPANLLRALGINMFVIGVGHIHSFELLQIAGSQNRFFTVQNFAGLEKIKANLVDSICKPHDDRPEIKGCSVDIGIGFDVSRRPQGELLFSGQPKLQAYLPEIIRYASSLDDLCCTAGKIVKANIGFLVAGENGRVIDDYGFEVYDEQVVRKVMALKTAEATFLNVPLLQAFSAKFHKNSRAGVKILIIFTDGIDDNVEKLEAESDRLRRAGIQALLLVGLDGVRSPSDLQMIEYGRGFGYKQPLSIGMQNVASVMLKQIDTVAGRECCGVMCKCSGQEGVRGPRGSPGTKGVTGSKGHSGYPGEEGGVGERGPPGLNGTQGLQGCPGNRGLKGSRGYRGNRGDDGDHGLDGVHGEQGVTGLAGAAGDRGSPGSPGRRGLRGEPGVRGQSGLRGDPGESGVDNTVRDTGPEVKTHSSTYPRKPRDTDPCFSLFSSHRELQERMGFLEKMAMGETEVLMVGEAHRERREGMESQEHRGFKGALGPAAHREGEDPGVFLDQLEVLVFLGHRGNRVRQVTKDCLEVGAPEDRRASWATLGRKE</sequence>
<feature type="region of interest" description="Disordered" evidence="10">
    <location>
        <begin position="1844"/>
        <end position="1991"/>
    </location>
</feature>
<feature type="domain" description="VWFA" evidence="11">
    <location>
        <begin position="883"/>
        <end position="1053"/>
    </location>
</feature>
<name>A0AAD7R8J2_9TELE</name>
<dbReference type="PROSITE" id="PS50234">
    <property type="entry name" value="VWFA"/>
    <property type="match status" value="8"/>
</dbReference>
<evidence type="ECO:0000256" key="6">
    <source>
        <dbReference type="ARBA" id="ARBA00022889"/>
    </source>
</evidence>
<keyword evidence="9" id="KW-0175">Coiled coil</keyword>